<comment type="caution">
    <text evidence="2">The sequence shown here is derived from an EMBL/GenBank/DDBJ whole genome shotgun (WGS) entry which is preliminary data.</text>
</comment>
<reference evidence="2 3" key="1">
    <citation type="submission" date="2018-06" db="EMBL/GenBank/DDBJ databases">
        <title>Genomic Encyclopedia of Archaeal and Bacterial Type Strains, Phase II (KMG-II): from individual species to whole genera.</title>
        <authorList>
            <person name="Goeker M."/>
        </authorList>
    </citation>
    <scope>NUCLEOTIDE SEQUENCE [LARGE SCALE GENOMIC DNA]</scope>
    <source>
        <strain evidence="2 3">DSM 22011</strain>
    </source>
</reference>
<dbReference type="Proteomes" id="UP000249165">
    <property type="component" value="Unassembled WGS sequence"/>
</dbReference>
<dbReference type="RefSeq" id="WP_009506570.1">
    <property type="nucleotide sequence ID" value="NZ_LIGK01000004.1"/>
</dbReference>
<accession>A0A327YPC9</accession>
<evidence type="ECO:0000256" key="1">
    <source>
        <dbReference type="SAM" id="Phobius"/>
    </source>
</evidence>
<protein>
    <submittedName>
        <fullName evidence="2">Uncharacterized protein DUF2484</fullName>
    </submittedName>
</protein>
<evidence type="ECO:0000313" key="2">
    <source>
        <dbReference type="EMBL" id="RAK22964.1"/>
    </source>
</evidence>
<dbReference type="InterPro" id="IPR018919">
    <property type="entry name" value="DUF2484"/>
</dbReference>
<dbReference type="EMBL" id="QLMG01000002">
    <property type="protein sequence ID" value="RAK22964.1"/>
    <property type="molecule type" value="Genomic_DNA"/>
</dbReference>
<keyword evidence="1" id="KW-0472">Membrane</keyword>
<dbReference type="AlphaFoldDB" id="A0A327YPC9"/>
<feature type="transmembrane region" description="Helical" evidence="1">
    <location>
        <begin position="52"/>
        <end position="73"/>
    </location>
</feature>
<evidence type="ECO:0000313" key="3">
    <source>
        <dbReference type="Proteomes" id="UP000249165"/>
    </source>
</evidence>
<sequence length="82" mass="9305">MSLSLFMACGWGIIANVMGMLPARDNHWRRARLLIGTGCPIVVYVGWQHGPWIALIVFAAMASVLRWPLRYLLRRVTARLRG</sequence>
<keyword evidence="1" id="KW-0812">Transmembrane</keyword>
<keyword evidence="3" id="KW-1185">Reference proteome</keyword>
<name>A0A327YPC9_9RHOB</name>
<gene>
    <name evidence="2" type="ORF">ATI53_1002143</name>
</gene>
<keyword evidence="1" id="KW-1133">Transmembrane helix</keyword>
<dbReference type="Pfam" id="PF10658">
    <property type="entry name" value="DUF2484"/>
    <property type="match status" value="1"/>
</dbReference>
<dbReference type="OrthoDB" id="7862849at2"/>
<organism evidence="2 3">
    <name type="scientific">Salipiger aestuarii</name>
    <dbReference type="NCBI Taxonomy" id="568098"/>
    <lineage>
        <taxon>Bacteria</taxon>
        <taxon>Pseudomonadati</taxon>
        <taxon>Pseudomonadota</taxon>
        <taxon>Alphaproteobacteria</taxon>
        <taxon>Rhodobacterales</taxon>
        <taxon>Roseobacteraceae</taxon>
        <taxon>Salipiger</taxon>
    </lineage>
</organism>
<proteinExistence type="predicted"/>